<comment type="caution">
    <text evidence="1">The sequence shown here is derived from an EMBL/GenBank/DDBJ whole genome shotgun (WGS) entry which is preliminary data.</text>
</comment>
<reference evidence="1 2" key="2">
    <citation type="journal article" date="2021" name="Genomics">
        <title>High-quality reference genome for Clonorchis sinensis.</title>
        <authorList>
            <person name="Young N.D."/>
            <person name="Stroehlein A.J."/>
            <person name="Kinkar L."/>
            <person name="Wang T."/>
            <person name="Sohn W.M."/>
            <person name="Chang B.C.H."/>
            <person name="Kaur P."/>
            <person name="Weisz D."/>
            <person name="Dudchenko O."/>
            <person name="Aiden E.L."/>
            <person name="Korhonen P.K."/>
            <person name="Gasser R.B."/>
        </authorList>
    </citation>
    <scope>NUCLEOTIDE SEQUENCE [LARGE SCALE GENOMIC DNA]</scope>
    <source>
        <strain evidence="1">Cs-k2</strain>
    </source>
</reference>
<evidence type="ECO:0000313" key="1">
    <source>
        <dbReference type="EMBL" id="KAG5441497.1"/>
    </source>
</evidence>
<dbReference type="Proteomes" id="UP000286415">
    <property type="component" value="Unassembled WGS sequence"/>
</dbReference>
<name>A0A419QDE0_CLOSI</name>
<proteinExistence type="predicted"/>
<dbReference type="EMBL" id="NIRI02000077">
    <property type="protein sequence ID" value="KAG5441497.1"/>
    <property type="molecule type" value="Genomic_DNA"/>
</dbReference>
<protein>
    <submittedName>
        <fullName evidence="1">Uncharacterized protein</fullName>
    </submittedName>
</protein>
<evidence type="ECO:0000313" key="2">
    <source>
        <dbReference type="Proteomes" id="UP000286415"/>
    </source>
</evidence>
<gene>
    <name evidence="1" type="ORF">CSKR_109792</name>
</gene>
<reference evidence="1 2" key="1">
    <citation type="journal article" date="2018" name="Biotechnol. Adv.">
        <title>Improved genomic resources and new bioinformatic workflow for the carcinogenic parasite Clonorchis sinensis: Biotechnological implications.</title>
        <authorList>
            <person name="Wang D."/>
            <person name="Korhonen P.K."/>
            <person name="Gasser R.B."/>
            <person name="Young N.D."/>
        </authorList>
    </citation>
    <scope>NUCLEOTIDE SEQUENCE [LARGE SCALE GENOMIC DNA]</scope>
    <source>
        <strain evidence="1">Cs-k2</strain>
    </source>
</reference>
<keyword evidence="2" id="KW-1185">Reference proteome</keyword>
<accession>A0A419QDE0</accession>
<dbReference type="AlphaFoldDB" id="A0A419QDE0"/>
<dbReference type="InParanoid" id="A0A419QDE0"/>
<sequence>MTVVCHHCTGILRFLDNPMTAVIVEVFGLGFTILWAAEFFEVSNFLYSSRFGLCLVANSLFQGTCTPDLTTTATLVSFHSFTVHHDSEIPANIYQQWLDWARGCGRDFEENSCGSAITLGMTVPCHHCTDMLRFMDSPVTVVKGAAIGEGIRSSVAAGSGPGSEPPAMGDTPVLLEGWRVYERTMVQRNKATLPAGRTRPLHEVFIPRACYQICGLQWTTGDGRAQEGNSCKNAIRLSKAVPCHHCPDILRFLDSPVTVVKVAAIDQGLRISVAAVSGLDEQVESDQCRVTGNFDSVGGPCKYRSKNSRLG</sequence>
<organism evidence="1 2">
    <name type="scientific">Clonorchis sinensis</name>
    <name type="common">Chinese liver fluke</name>
    <dbReference type="NCBI Taxonomy" id="79923"/>
    <lineage>
        <taxon>Eukaryota</taxon>
        <taxon>Metazoa</taxon>
        <taxon>Spiralia</taxon>
        <taxon>Lophotrochozoa</taxon>
        <taxon>Platyhelminthes</taxon>
        <taxon>Trematoda</taxon>
        <taxon>Digenea</taxon>
        <taxon>Opisthorchiida</taxon>
        <taxon>Opisthorchiata</taxon>
        <taxon>Opisthorchiidae</taxon>
        <taxon>Clonorchis</taxon>
    </lineage>
</organism>